<keyword evidence="3" id="KW-1185">Reference proteome</keyword>
<evidence type="ECO:0000313" key="3">
    <source>
        <dbReference type="Proteomes" id="UP000027730"/>
    </source>
</evidence>
<reference evidence="2 3" key="1">
    <citation type="journal article" date="2014" name="BMC Genomics">
        <title>Genome sequencing of four Aureobasidium pullulans varieties: biotechnological potential, stress tolerance, and description of new species.</title>
        <authorList>
            <person name="Gostin Ar C."/>
            <person name="Ohm R.A."/>
            <person name="Kogej T."/>
            <person name="Sonjak S."/>
            <person name="Turk M."/>
            <person name="Zajc J."/>
            <person name="Zalar P."/>
            <person name="Grube M."/>
            <person name="Sun H."/>
            <person name="Han J."/>
            <person name="Sharma A."/>
            <person name="Chiniquy J."/>
            <person name="Ngan C.Y."/>
            <person name="Lipzen A."/>
            <person name="Barry K."/>
            <person name="Grigoriev I.V."/>
            <person name="Gunde-Cimerman N."/>
        </authorList>
    </citation>
    <scope>NUCLEOTIDE SEQUENCE [LARGE SCALE GENOMIC DNA]</scope>
    <source>
        <strain evidence="2 3">CBS 147.97</strain>
    </source>
</reference>
<dbReference type="Proteomes" id="UP000027730">
    <property type="component" value="Unassembled WGS sequence"/>
</dbReference>
<dbReference type="RefSeq" id="XP_013431086.1">
    <property type="nucleotide sequence ID" value="XM_013575632.1"/>
</dbReference>
<name>A0A074WV65_9PEZI</name>
<evidence type="ECO:0000313" key="2">
    <source>
        <dbReference type="EMBL" id="KEQ77063.1"/>
    </source>
</evidence>
<evidence type="ECO:0000256" key="1">
    <source>
        <dbReference type="SAM" id="MobiDB-lite"/>
    </source>
</evidence>
<gene>
    <name evidence="2" type="ORF">M436DRAFT_60843</name>
</gene>
<dbReference type="AlphaFoldDB" id="A0A074WV65"/>
<protein>
    <submittedName>
        <fullName evidence="2">Uncharacterized protein</fullName>
    </submittedName>
</protein>
<sequence>MSTAFVLLQHGYFGVFRYCASRQTLLYSNIQKRALDQPTSLTSSALSGEPGRGTKHQTSKSAMPIRESVDSTLPCQTMQNSNLLCLAQWEKSPGYNSHSFLERPLSGSASIGLIAVPLVDVVRACIAIAKYDTLTLIIFGQPARHFLDMHFAYNSKPPGQIEMACCTPYTAIPRKGHQALCRSVDSRGGYSSSNFYHGGGWNRAAATLKSSRPFGLPVSARHALRLSDAFPPCMRLVWVVRTVKNSRGSSNTAPACQEGVGSAH</sequence>
<organism evidence="2 3">
    <name type="scientific">Aureobasidium namibiae CBS 147.97</name>
    <dbReference type="NCBI Taxonomy" id="1043004"/>
    <lineage>
        <taxon>Eukaryota</taxon>
        <taxon>Fungi</taxon>
        <taxon>Dikarya</taxon>
        <taxon>Ascomycota</taxon>
        <taxon>Pezizomycotina</taxon>
        <taxon>Dothideomycetes</taxon>
        <taxon>Dothideomycetidae</taxon>
        <taxon>Dothideales</taxon>
        <taxon>Saccotheciaceae</taxon>
        <taxon>Aureobasidium</taxon>
    </lineage>
</organism>
<dbReference type="GeneID" id="25413074"/>
<dbReference type="EMBL" id="KL584703">
    <property type="protein sequence ID" value="KEQ77063.1"/>
    <property type="molecule type" value="Genomic_DNA"/>
</dbReference>
<feature type="region of interest" description="Disordered" evidence="1">
    <location>
        <begin position="41"/>
        <end position="63"/>
    </location>
</feature>
<accession>A0A074WV65</accession>
<proteinExistence type="predicted"/>
<dbReference type="HOGENOM" id="CLU_1053683_0_0_1"/>